<dbReference type="InterPro" id="IPR025272">
    <property type="entry name" value="SocA_Panacea"/>
</dbReference>
<dbReference type="EMBL" id="CP001322">
    <property type="protein sequence ID" value="ACL05172.1"/>
    <property type="molecule type" value="Genomic_DNA"/>
</dbReference>
<dbReference type="Proteomes" id="UP000000739">
    <property type="component" value="Chromosome"/>
</dbReference>
<keyword evidence="3" id="KW-1185">Reference proteome</keyword>
<gene>
    <name evidence="2" type="ordered locus">Dalk_3484</name>
</gene>
<dbReference type="RefSeq" id="WP_015948229.1">
    <property type="nucleotide sequence ID" value="NC_011768.1"/>
</dbReference>
<dbReference type="Pfam" id="PF13274">
    <property type="entry name" value="SocA_Panacea"/>
    <property type="match status" value="1"/>
</dbReference>
<feature type="domain" description="Antitoxin SocA-like Panacea" evidence="1">
    <location>
        <begin position="29"/>
        <end position="130"/>
    </location>
</feature>
<dbReference type="HOGENOM" id="CLU_141088_0_0_7"/>
<evidence type="ECO:0000313" key="3">
    <source>
        <dbReference type="Proteomes" id="UP000000739"/>
    </source>
</evidence>
<accession>B8FBW7</accession>
<evidence type="ECO:0000259" key="1">
    <source>
        <dbReference type="Pfam" id="PF13274"/>
    </source>
</evidence>
<reference evidence="2 3" key="1">
    <citation type="journal article" date="2012" name="Environ. Microbiol.">
        <title>The genome sequence of Desulfatibacillum alkenivorans AK-01: a blueprint for anaerobic alkane oxidation.</title>
        <authorList>
            <person name="Callaghan A.V."/>
            <person name="Morris B.E."/>
            <person name="Pereira I.A."/>
            <person name="McInerney M.J."/>
            <person name="Austin R.N."/>
            <person name="Groves J.T."/>
            <person name="Kukor J.J."/>
            <person name="Suflita J.M."/>
            <person name="Young L.Y."/>
            <person name="Zylstra G.J."/>
            <person name="Wawrik B."/>
        </authorList>
    </citation>
    <scope>NUCLEOTIDE SEQUENCE [LARGE SCALE GENOMIC DNA]</scope>
    <source>
        <strain evidence="2 3">AK-01</strain>
    </source>
</reference>
<protein>
    <recommendedName>
        <fullName evidence="1">Antitoxin SocA-like Panacea domain-containing protein</fullName>
    </recommendedName>
</protein>
<proteinExistence type="predicted"/>
<dbReference type="KEGG" id="dal:Dalk_3484"/>
<dbReference type="AlphaFoldDB" id="B8FBW7"/>
<organism evidence="2 3">
    <name type="scientific">Desulfatibacillum aliphaticivorans</name>
    <dbReference type="NCBI Taxonomy" id="218208"/>
    <lineage>
        <taxon>Bacteria</taxon>
        <taxon>Pseudomonadati</taxon>
        <taxon>Thermodesulfobacteriota</taxon>
        <taxon>Desulfobacteria</taxon>
        <taxon>Desulfobacterales</taxon>
        <taxon>Desulfatibacillaceae</taxon>
        <taxon>Desulfatibacillum</taxon>
    </lineage>
</organism>
<sequence>MKENKIGAIARYLCQNYPFPDELSKARFTKMFYLADWKNSVDHGHQLTDIEWRFNHYGPYVEDIVNQLKTLPDFEIISTQNIFGGFKEIVRLKDMNSKENLSRDEKEVLDFVIQKTSRLNWRQFINMVYSTFPVANSTRGDILNLPNLATVYKSYRSN</sequence>
<dbReference type="eggNOG" id="ENOG5032SI3">
    <property type="taxonomic scope" value="Bacteria"/>
</dbReference>
<name>B8FBW7_DESAL</name>
<evidence type="ECO:0000313" key="2">
    <source>
        <dbReference type="EMBL" id="ACL05172.1"/>
    </source>
</evidence>